<dbReference type="Proteomes" id="UP000232163">
    <property type="component" value="Unassembled WGS sequence"/>
</dbReference>
<sequence>MHILAKAASLGVALFMAMPAANAATVLRKYEYFSLNGRTAADLDRELYRRGPLLQKTGQRHPGMTKMRFDSRIKYGSNGSSCRVVETSITVHAHVYLPRWKQRRTAKPDLAMVWDTLSADIKRHEESHISIARTAAGDMERQIKALPWRSDCPTMKADIDALTAKLMLQHDLAQVQFDKVEAINFEDRFGRLLTYRIIREFGKNP</sequence>
<evidence type="ECO:0000256" key="1">
    <source>
        <dbReference type="SAM" id="SignalP"/>
    </source>
</evidence>
<feature type="signal peptide" evidence="1">
    <location>
        <begin position="1"/>
        <end position="23"/>
    </location>
</feature>
<dbReference type="RefSeq" id="WP_099998611.1">
    <property type="nucleotide sequence ID" value="NZ_CP017940.1"/>
</dbReference>
<dbReference type="AlphaFoldDB" id="A0A2N9VVN2"/>
<feature type="chain" id="PRO_5014673586" evidence="1">
    <location>
        <begin position="24"/>
        <end position="205"/>
    </location>
</feature>
<dbReference type="Pfam" id="PF06037">
    <property type="entry name" value="DUF922"/>
    <property type="match status" value="1"/>
</dbReference>
<name>A0A2N9VVN2_9HYPH</name>
<protein>
    <submittedName>
        <fullName evidence="2">Peptidase</fullName>
    </submittedName>
</protein>
<reference evidence="3" key="1">
    <citation type="journal article" date="2017" name="Int J Environ Stud">
        <title>Does the Miocene-Pliocene relict legume Oxytropis triphylla form nitrogen-fixing nodules with a combination of bacterial strains?</title>
        <authorList>
            <person name="Safronova V."/>
            <person name="Belimov A."/>
            <person name="Sazanova A."/>
            <person name="Kuznetsova I."/>
            <person name="Popova J."/>
            <person name="Andronov E."/>
            <person name="Verkhozina A."/>
            <person name="Tikhonovich I."/>
        </authorList>
    </citation>
    <scope>NUCLEOTIDE SEQUENCE [LARGE SCALE GENOMIC DNA]</scope>
    <source>
        <strain evidence="3">Tri-38</strain>
    </source>
</reference>
<dbReference type="InterPro" id="IPR010321">
    <property type="entry name" value="DUF922"/>
</dbReference>
<comment type="caution">
    <text evidence="2">The sequence shown here is derived from an EMBL/GenBank/DDBJ whole genome shotgun (WGS) entry which is preliminary data.</text>
</comment>
<accession>A0A2N9VVN2</accession>
<dbReference type="PIRSF" id="PIRSF010521">
    <property type="entry name" value="DUF922_bac"/>
    <property type="match status" value="1"/>
</dbReference>
<dbReference type="EMBL" id="MZMT01000037">
    <property type="protein sequence ID" value="PIO43550.1"/>
    <property type="molecule type" value="Genomic_DNA"/>
</dbReference>
<gene>
    <name evidence="2" type="ORF">B5P45_16680</name>
</gene>
<organism evidence="2 3">
    <name type="scientific">Phyllobacterium zundukense</name>
    <dbReference type="NCBI Taxonomy" id="1867719"/>
    <lineage>
        <taxon>Bacteria</taxon>
        <taxon>Pseudomonadati</taxon>
        <taxon>Pseudomonadota</taxon>
        <taxon>Alphaproteobacteria</taxon>
        <taxon>Hyphomicrobiales</taxon>
        <taxon>Phyllobacteriaceae</taxon>
        <taxon>Phyllobacterium</taxon>
    </lineage>
</organism>
<dbReference type="KEGG" id="pht:BLM14_06295"/>
<evidence type="ECO:0000313" key="2">
    <source>
        <dbReference type="EMBL" id="PIO43550.1"/>
    </source>
</evidence>
<keyword evidence="3" id="KW-1185">Reference proteome</keyword>
<proteinExistence type="predicted"/>
<keyword evidence="1" id="KW-0732">Signal</keyword>
<evidence type="ECO:0000313" key="3">
    <source>
        <dbReference type="Proteomes" id="UP000232163"/>
    </source>
</evidence>
<dbReference type="OrthoDB" id="7888967at2"/>